<accession>A0A3M0AI19</accession>
<evidence type="ECO:0000256" key="3">
    <source>
        <dbReference type="ARBA" id="ARBA00022989"/>
    </source>
</evidence>
<dbReference type="SMART" id="SM00271">
    <property type="entry name" value="DnaJ"/>
    <property type="match status" value="1"/>
</dbReference>
<dbReference type="GO" id="GO:0030150">
    <property type="term" value="P:protein import into mitochondrial matrix"/>
    <property type="evidence" value="ECO:0007669"/>
    <property type="project" value="TreeGrafter"/>
</dbReference>
<dbReference type="Proteomes" id="UP000267187">
    <property type="component" value="Unassembled WGS sequence"/>
</dbReference>
<dbReference type="RefSeq" id="WP_170150848.1">
    <property type="nucleotide sequence ID" value="NZ_REFJ01000005.1"/>
</dbReference>
<keyword evidence="5" id="KW-0143">Chaperone</keyword>
<protein>
    <submittedName>
        <fullName evidence="9">DnaJ-like protein</fullName>
    </submittedName>
</protein>
<dbReference type="GO" id="GO:0001671">
    <property type="term" value="F:ATPase activator activity"/>
    <property type="evidence" value="ECO:0007669"/>
    <property type="project" value="TreeGrafter"/>
</dbReference>
<comment type="subcellular location">
    <subcellularLocation>
        <location evidence="1">Membrane</location>
        <topology evidence="1">Single-pass membrane protein</topology>
    </subcellularLocation>
</comment>
<evidence type="ECO:0000313" key="9">
    <source>
        <dbReference type="EMBL" id="RMA78862.1"/>
    </source>
</evidence>
<dbReference type="SUPFAM" id="SSF46565">
    <property type="entry name" value="Chaperone J-domain"/>
    <property type="match status" value="1"/>
</dbReference>
<evidence type="ECO:0000256" key="4">
    <source>
        <dbReference type="ARBA" id="ARBA00023136"/>
    </source>
</evidence>
<gene>
    <name evidence="9" type="ORF">DFR27_2201</name>
</gene>
<evidence type="ECO:0000256" key="1">
    <source>
        <dbReference type="ARBA" id="ARBA00004167"/>
    </source>
</evidence>
<feature type="transmembrane region" description="Helical" evidence="7">
    <location>
        <begin position="35"/>
        <end position="56"/>
    </location>
</feature>
<name>A0A3M0AI19_9GAMM</name>
<evidence type="ECO:0000256" key="6">
    <source>
        <dbReference type="ARBA" id="ARBA00038105"/>
    </source>
</evidence>
<reference evidence="9 10" key="1">
    <citation type="submission" date="2018-10" db="EMBL/GenBank/DDBJ databases">
        <title>Genomic Encyclopedia of Type Strains, Phase IV (KMG-IV): sequencing the most valuable type-strain genomes for metagenomic binning, comparative biology and taxonomic classification.</title>
        <authorList>
            <person name="Goeker M."/>
        </authorList>
    </citation>
    <scope>NUCLEOTIDE SEQUENCE [LARGE SCALE GENOMIC DNA]</scope>
    <source>
        <strain evidence="9 10">DSM 25080</strain>
    </source>
</reference>
<dbReference type="Gene3D" id="1.10.287.110">
    <property type="entry name" value="DnaJ domain"/>
    <property type="match status" value="1"/>
</dbReference>
<evidence type="ECO:0000256" key="2">
    <source>
        <dbReference type="ARBA" id="ARBA00022692"/>
    </source>
</evidence>
<evidence type="ECO:0000259" key="8">
    <source>
        <dbReference type="PROSITE" id="PS50076"/>
    </source>
</evidence>
<dbReference type="EMBL" id="REFJ01000005">
    <property type="protein sequence ID" value="RMA78862.1"/>
    <property type="molecule type" value="Genomic_DNA"/>
</dbReference>
<dbReference type="InterPro" id="IPR001623">
    <property type="entry name" value="DnaJ_domain"/>
</dbReference>
<organism evidence="9 10">
    <name type="scientific">Umboniibacter marinipuniceus</name>
    <dbReference type="NCBI Taxonomy" id="569599"/>
    <lineage>
        <taxon>Bacteria</taxon>
        <taxon>Pseudomonadati</taxon>
        <taxon>Pseudomonadota</taxon>
        <taxon>Gammaproteobacteria</taxon>
        <taxon>Cellvibrionales</taxon>
        <taxon>Cellvibrionaceae</taxon>
        <taxon>Umboniibacter</taxon>
    </lineage>
</organism>
<dbReference type="AlphaFoldDB" id="A0A3M0AI19"/>
<keyword evidence="2 7" id="KW-0812">Transmembrane</keyword>
<dbReference type="PANTHER" id="PTHR12763:SF28">
    <property type="entry name" value="GEO10507P1-RELATED"/>
    <property type="match status" value="1"/>
</dbReference>
<keyword evidence="4 7" id="KW-0472">Membrane</keyword>
<dbReference type="GO" id="GO:0016020">
    <property type="term" value="C:membrane"/>
    <property type="evidence" value="ECO:0007669"/>
    <property type="project" value="UniProtKB-SubCell"/>
</dbReference>
<keyword evidence="3 7" id="KW-1133">Transmembrane helix</keyword>
<feature type="domain" description="J" evidence="8">
    <location>
        <begin position="100"/>
        <end position="150"/>
    </location>
</feature>
<sequence>MPAIIILVFLAFVGYFLRASYYKQPVDTRTRWLTVRVLWALVGLCVIAAATGRLHVMGALTSPLIPIAWQLYTRFNPLNKATDDSKQRSQASTSTMTRSQALKILGLNDGATPEEIKSAHRELMAKYHPDRGGNEFLAAQINEARDQLLG</sequence>
<keyword evidence="10" id="KW-1185">Reference proteome</keyword>
<evidence type="ECO:0000313" key="10">
    <source>
        <dbReference type="Proteomes" id="UP000267187"/>
    </source>
</evidence>
<comment type="caution">
    <text evidence="9">The sequence shown here is derived from an EMBL/GenBank/DDBJ whole genome shotgun (WGS) entry which is preliminary data.</text>
</comment>
<comment type="similarity">
    <text evidence="6">Belongs to the TIM14 family.</text>
</comment>
<dbReference type="PRINTS" id="PR00625">
    <property type="entry name" value="JDOMAIN"/>
</dbReference>
<dbReference type="Pfam" id="PF00226">
    <property type="entry name" value="DnaJ"/>
    <property type="match status" value="1"/>
</dbReference>
<dbReference type="PROSITE" id="PS50076">
    <property type="entry name" value="DNAJ_2"/>
    <property type="match status" value="1"/>
</dbReference>
<evidence type="ECO:0000256" key="5">
    <source>
        <dbReference type="ARBA" id="ARBA00023186"/>
    </source>
</evidence>
<dbReference type="CDD" id="cd06257">
    <property type="entry name" value="DnaJ"/>
    <property type="match status" value="1"/>
</dbReference>
<proteinExistence type="inferred from homology"/>
<evidence type="ECO:0000256" key="7">
    <source>
        <dbReference type="SAM" id="Phobius"/>
    </source>
</evidence>
<dbReference type="InterPro" id="IPR036869">
    <property type="entry name" value="J_dom_sf"/>
</dbReference>
<dbReference type="PANTHER" id="PTHR12763">
    <property type="match status" value="1"/>
</dbReference>